<comment type="similarity">
    <text evidence="1">Belongs to the GMC oxidoreductase family.</text>
</comment>
<dbReference type="SUPFAM" id="SSF51905">
    <property type="entry name" value="FAD/NAD(P)-binding domain"/>
    <property type="match status" value="1"/>
</dbReference>
<dbReference type="InterPro" id="IPR036188">
    <property type="entry name" value="FAD/NAD-bd_sf"/>
</dbReference>
<organism evidence="7 8">
    <name type="scientific">Alteraurantiacibacter buctensis</name>
    <dbReference type="NCBI Taxonomy" id="1503981"/>
    <lineage>
        <taxon>Bacteria</taxon>
        <taxon>Pseudomonadati</taxon>
        <taxon>Pseudomonadota</taxon>
        <taxon>Alphaproteobacteria</taxon>
        <taxon>Sphingomonadales</taxon>
        <taxon>Erythrobacteraceae</taxon>
        <taxon>Alteraurantiacibacter</taxon>
    </lineage>
</organism>
<sequence>MPTTYRTSDTVDFIVVGSGSAGGIMARELAQAGHSVVVMEQGPRLDAHEFEHDELKYRQLSGITNNPATSPQTFRRNENEVAVQRASNSLTYARVVGGSSTHFNANFWRLHEIDFHERSVWGAIEGADLVDWPITYAELEPYYCKVEWEVGVSGLAGASPFASFHSRPYPMPHLPIKSSGVLLEKGARALGLHPFPSPMAINSTVYRGRPACVQCGLCGGFACEVKAKNSSVWTVIPEAEATGNCEVRSESYVFRIGVNDAGRATGVHYFDKDRVEHFQNARAVVVCANGSETPRLLLNSATPAHPDGLANSSGAVGRYLMFNKGGGAAARFEHPLNEYKGANVTMMLHDWYNADPARGFYGGGGFTARSGGPLTWGQSVPEGTPTWGQGFKEYLESYTYWMNLAGHGTSLARETNRIDLDPELKDAWGIPAMRVTYTDHPDDLKHAQFMIDRAVEIMDAAGAVQIDPGHVDLATGGVHLLGTCRMGDDPTRSVIDKYHRTHDVRNLFLCDGSSLPTSTRGQPTHTIEALAFRAAHHINEFAARNEI</sequence>
<reference evidence="7 8" key="1">
    <citation type="submission" date="2019-12" db="EMBL/GenBank/DDBJ databases">
        <title>Genomic-based taxomic classification of the family Erythrobacteraceae.</title>
        <authorList>
            <person name="Xu L."/>
        </authorList>
    </citation>
    <scope>NUCLEOTIDE SEQUENCE [LARGE SCALE GENOMIC DNA]</scope>
    <source>
        <strain evidence="7 8">M0322</strain>
    </source>
</reference>
<evidence type="ECO:0000259" key="6">
    <source>
        <dbReference type="Pfam" id="PF05199"/>
    </source>
</evidence>
<gene>
    <name evidence="7" type="ORF">GRI99_04985</name>
</gene>
<feature type="domain" description="Glucose-methanol-choline oxidoreductase N-terminal" evidence="5">
    <location>
        <begin position="12"/>
        <end position="314"/>
    </location>
</feature>
<dbReference type="AlphaFoldDB" id="A0A844YV26"/>
<dbReference type="Gene3D" id="3.50.50.60">
    <property type="entry name" value="FAD/NAD(P)-binding domain"/>
    <property type="match status" value="2"/>
</dbReference>
<evidence type="ECO:0000313" key="7">
    <source>
        <dbReference type="EMBL" id="MXO70992.1"/>
    </source>
</evidence>
<dbReference type="PANTHER" id="PTHR46056">
    <property type="entry name" value="LONG-CHAIN-ALCOHOL OXIDASE"/>
    <property type="match status" value="1"/>
</dbReference>
<dbReference type="Proteomes" id="UP000466966">
    <property type="component" value="Unassembled WGS sequence"/>
</dbReference>
<dbReference type="Pfam" id="PF00732">
    <property type="entry name" value="GMC_oxred_N"/>
    <property type="match status" value="1"/>
</dbReference>
<accession>A0A844YV26</accession>
<evidence type="ECO:0000313" key="8">
    <source>
        <dbReference type="Proteomes" id="UP000466966"/>
    </source>
</evidence>
<protein>
    <submittedName>
        <fullName evidence="7">FAD-binding protein</fullName>
    </submittedName>
</protein>
<keyword evidence="4" id="KW-0560">Oxidoreductase</keyword>
<name>A0A844YV26_9SPHN</name>
<feature type="domain" description="Glucose-methanol-choline oxidoreductase C-terminal" evidence="6">
    <location>
        <begin position="413"/>
        <end position="531"/>
    </location>
</feature>
<dbReference type="Pfam" id="PF05199">
    <property type="entry name" value="GMC_oxred_C"/>
    <property type="match status" value="1"/>
</dbReference>
<evidence type="ECO:0000256" key="1">
    <source>
        <dbReference type="ARBA" id="ARBA00010790"/>
    </source>
</evidence>
<evidence type="ECO:0000259" key="5">
    <source>
        <dbReference type="Pfam" id="PF00732"/>
    </source>
</evidence>
<dbReference type="InterPro" id="IPR007867">
    <property type="entry name" value="GMC_OxRtase_C"/>
</dbReference>
<dbReference type="InterPro" id="IPR000172">
    <property type="entry name" value="GMC_OxRdtase_N"/>
</dbReference>
<keyword evidence="8" id="KW-1185">Reference proteome</keyword>
<keyword evidence="2" id="KW-0285">Flavoprotein</keyword>
<proteinExistence type="inferred from homology"/>
<keyword evidence="3" id="KW-0274">FAD</keyword>
<dbReference type="OrthoDB" id="9798604at2"/>
<dbReference type="GO" id="GO:0050660">
    <property type="term" value="F:flavin adenine dinucleotide binding"/>
    <property type="evidence" value="ECO:0007669"/>
    <property type="project" value="InterPro"/>
</dbReference>
<comment type="caution">
    <text evidence="7">The sequence shown here is derived from an EMBL/GenBank/DDBJ whole genome shotgun (WGS) entry which is preliminary data.</text>
</comment>
<dbReference type="GO" id="GO:0016614">
    <property type="term" value="F:oxidoreductase activity, acting on CH-OH group of donors"/>
    <property type="evidence" value="ECO:0007669"/>
    <property type="project" value="InterPro"/>
</dbReference>
<evidence type="ECO:0000256" key="3">
    <source>
        <dbReference type="ARBA" id="ARBA00022827"/>
    </source>
</evidence>
<dbReference type="SUPFAM" id="SSF54373">
    <property type="entry name" value="FAD-linked reductases, C-terminal domain"/>
    <property type="match status" value="1"/>
</dbReference>
<dbReference type="RefSeq" id="WP_160770952.1">
    <property type="nucleotide sequence ID" value="NZ_WTYV01000002.1"/>
</dbReference>
<evidence type="ECO:0000256" key="2">
    <source>
        <dbReference type="ARBA" id="ARBA00022630"/>
    </source>
</evidence>
<dbReference type="EMBL" id="WTYV01000002">
    <property type="protein sequence ID" value="MXO70992.1"/>
    <property type="molecule type" value="Genomic_DNA"/>
</dbReference>
<dbReference type="PANTHER" id="PTHR46056:SF12">
    <property type="entry name" value="LONG-CHAIN-ALCOHOL OXIDASE"/>
    <property type="match status" value="1"/>
</dbReference>
<evidence type="ECO:0000256" key="4">
    <source>
        <dbReference type="ARBA" id="ARBA00023002"/>
    </source>
</evidence>